<sequence length="354" mass="41260">MSYMSGFYDNSNFTFQNFQNNPTHFPLPPFPPPPVTPFSLTPELTDQDFLKKFENRIPNEVKRKVNKLNISELHDNIYELVLSLNDIKIQEGNLSNNIDKLSEEEWKAALDNIKVNKNVIQSVIAKLSSSYLDMSKKLIAKRTAKRLRLKRLKEERKIEKKERTKQLEERSRKIDENLQKIKDDIQRAKQEEEAKIQADIFLKEVIRKKHDANKSIAKLEALLKLRKARQNTARGRGQDVSDTEATTFQNNIERIKKLWELKLLTYEQEESESRAQMAQNNQQTDSSTLMETKVKDNLVKWRQVLFGGDVYPQVDFKGDVARFIDVRSQWDCYINEGAESTPLPMGWVVPNSTN</sequence>
<dbReference type="InterPro" id="IPR031974">
    <property type="entry name" value="PDCD7"/>
</dbReference>
<comment type="caution">
    <text evidence="2">The sequence shown here is derived from an EMBL/GenBank/DDBJ whole genome shotgun (WGS) entry which is preliminary data.</text>
</comment>
<dbReference type="AlphaFoldDB" id="A0A8S4SEC8"/>
<keyword evidence="3" id="KW-1185">Reference proteome</keyword>
<accession>A0A8S4SEC8</accession>
<organism evidence="2 3">
    <name type="scientific">Pararge aegeria aegeria</name>
    <dbReference type="NCBI Taxonomy" id="348720"/>
    <lineage>
        <taxon>Eukaryota</taxon>
        <taxon>Metazoa</taxon>
        <taxon>Ecdysozoa</taxon>
        <taxon>Arthropoda</taxon>
        <taxon>Hexapoda</taxon>
        <taxon>Insecta</taxon>
        <taxon>Pterygota</taxon>
        <taxon>Neoptera</taxon>
        <taxon>Endopterygota</taxon>
        <taxon>Lepidoptera</taxon>
        <taxon>Glossata</taxon>
        <taxon>Ditrysia</taxon>
        <taxon>Papilionoidea</taxon>
        <taxon>Nymphalidae</taxon>
        <taxon>Satyrinae</taxon>
        <taxon>Satyrini</taxon>
        <taxon>Parargina</taxon>
        <taxon>Pararge</taxon>
    </lineage>
</organism>
<dbReference type="EMBL" id="CAKXAJ010026149">
    <property type="protein sequence ID" value="CAH2258716.1"/>
    <property type="molecule type" value="Genomic_DNA"/>
</dbReference>
<name>A0A8S4SEC8_9NEOP</name>
<evidence type="ECO:0000313" key="2">
    <source>
        <dbReference type="EMBL" id="CAH2258716.1"/>
    </source>
</evidence>
<dbReference type="Pfam" id="PF16021">
    <property type="entry name" value="PDCD7"/>
    <property type="match status" value="1"/>
</dbReference>
<keyword evidence="1" id="KW-0175">Coiled coil</keyword>
<proteinExistence type="predicted"/>
<evidence type="ECO:0000313" key="3">
    <source>
        <dbReference type="Proteomes" id="UP000838756"/>
    </source>
</evidence>
<gene>
    <name evidence="2" type="primary">jg5401</name>
    <name evidence="2" type="ORF">PAEG_LOCUS23397</name>
</gene>
<reference evidence="2" key="1">
    <citation type="submission" date="2022-03" db="EMBL/GenBank/DDBJ databases">
        <authorList>
            <person name="Lindestad O."/>
        </authorList>
    </citation>
    <scope>NUCLEOTIDE SEQUENCE</scope>
</reference>
<feature type="coiled-coil region" evidence="1">
    <location>
        <begin position="135"/>
        <end position="222"/>
    </location>
</feature>
<dbReference type="OrthoDB" id="2289628at2759"/>
<protein>
    <submittedName>
        <fullName evidence="2">Jg5401 protein</fullName>
    </submittedName>
</protein>
<dbReference type="Proteomes" id="UP000838756">
    <property type="component" value="Unassembled WGS sequence"/>
</dbReference>
<evidence type="ECO:0000256" key="1">
    <source>
        <dbReference type="SAM" id="Coils"/>
    </source>
</evidence>